<comment type="caution">
    <text evidence="7">The sequence shown here is derived from an EMBL/GenBank/DDBJ whole genome shotgun (WGS) entry which is preliminary data.</text>
</comment>
<feature type="compositionally biased region" description="Basic and acidic residues" evidence="5">
    <location>
        <begin position="27"/>
        <end position="40"/>
    </location>
</feature>
<keyword evidence="2 6" id="KW-0812">Transmembrane</keyword>
<organism evidence="7 8">
    <name type="scientific">Paramarasmius palmivorus</name>
    <dbReference type="NCBI Taxonomy" id="297713"/>
    <lineage>
        <taxon>Eukaryota</taxon>
        <taxon>Fungi</taxon>
        <taxon>Dikarya</taxon>
        <taxon>Basidiomycota</taxon>
        <taxon>Agaricomycotina</taxon>
        <taxon>Agaricomycetes</taxon>
        <taxon>Agaricomycetidae</taxon>
        <taxon>Agaricales</taxon>
        <taxon>Marasmiineae</taxon>
        <taxon>Marasmiaceae</taxon>
        <taxon>Paramarasmius</taxon>
    </lineage>
</organism>
<feature type="compositionally biased region" description="Low complexity" evidence="5">
    <location>
        <begin position="41"/>
        <end position="53"/>
    </location>
</feature>
<keyword evidence="8" id="KW-1185">Reference proteome</keyword>
<dbReference type="Pfam" id="PF02535">
    <property type="entry name" value="Zip"/>
    <property type="match status" value="2"/>
</dbReference>
<evidence type="ECO:0000256" key="3">
    <source>
        <dbReference type="ARBA" id="ARBA00022989"/>
    </source>
</evidence>
<evidence type="ECO:0000256" key="4">
    <source>
        <dbReference type="ARBA" id="ARBA00023136"/>
    </source>
</evidence>
<accession>A0AAW0CBA3</accession>
<evidence type="ECO:0000256" key="5">
    <source>
        <dbReference type="SAM" id="MobiDB-lite"/>
    </source>
</evidence>
<name>A0AAW0CBA3_9AGAR</name>
<feature type="transmembrane region" description="Helical" evidence="6">
    <location>
        <begin position="209"/>
        <end position="232"/>
    </location>
</feature>
<feature type="region of interest" description="Disordered" evidence="5">
    <location>
        <begin position="163"/>
        <end position="203"/>
    </location>
</feature>
<dbReference type="PANTHER" id="PTHR11040:SF44">
    <property type="entry name" value="PROTEIN ZNTC-RELATED"/>
    <property type="match status" value="1"/>
</dbReference>
<dbReference type="GO" id="GO:0005886">
    <property type="term" value="C:plasma membrane"/>
    <property type="evidence" value="ECO:0007669"/>
    <property type="project" value="TreeGrafter"/>
</dbReference>
<evidence type="ECO:0000256" key="2">
    <source>
        <dbReference type="ARBA" id="ARBA00022692"/>
    </source>
</evidence>
<keyword evidence="3 6" id="KW-1133">Transmembrane helix</keyword>
<dbReference type="GO" id="GO:0005385">
    <property type="term" value="F:zinc ion transmembrane transporter activity"/>
    <property type="evidence" value="ECO:0007669"/>
    <property type="project" value="TreeGrafter"/>
</dbReference>
<feature type="region of interest" description="Disordered" evidence="5">
    <location>
        <begin position="27"/>
        <end position="69"/>
    </location>
</feature>
<sequence length="421" mass="45769">MYGSHSLRVRIIVECFPDISTSYVDHLHSHQEQSHQELYESPRSSRNPSRAPSTNANDRQPIVASVESTSGTITEATPLLTASSTLSRHSLDSQHHIHDTPIRPSQIHKPHYLASIVTNTPRHSRSSEYFYIINDINHHLNNGEYHLVGGKKSCVCVCVCPASSGHGQESSGHTKVVSHVSEAEQYDHESRPEEHEHDHPPELTRKRQIVGILVLQMGIMIHSLVIGLTLAITSGAEFTTLTTAIIFHQLFEGLSLGIRIAAIPPPPPESLPLHSRSSSRSSSFFRKVIPGLNKDEEPKKSSWLQPLLSILFAVTTPAGMCLGILVFSATGKRSEAARMMLAQGLMSAISAGMLIYAATVEMLAADFVFGNVGGGGGHGHSHGEEFMGDEDENQNTWKRKVLALVSLCAGVLGMGLIGLGE</sequence>
<gene>
    <name evidence="7" type="ORF">VNI00_011468</name>
</gene>
<feature type="transmembrane region" description="Helical" evidence="6">
    <location>
        <begin position="401"/>
        <end position="419"/>
    </location>
</feature>
<keyword evidence="4 6" id="KW-0472">Membrane</keyword>
<evidence type="ECO:0000256" key="1">
    <source>
        <dbReference type="ARBA" id="ARBA00004141"/>
    </source>
</evidence>
<feature type="compositionally biased region" description="Basic and acidic residues" evidence="5">
    <location>
        <begin position="181"/>
        <end position="203"/>
    </location>
</feature>
<dbReference type="InterPro" id="IPR003689">
    <property type="entry name" value="ZIP"/>
</dbReference>
<dbReference type="EMBL" id="JAYKXP010000049">
    <property type="protein sequence ID" value="KAK7036802.1"/>
    <property type="molecule type" value="Genomic_DNA"/>
</dbReference>
<dbReference type="AlphaFoldDB" id="A0AAW0CBA3"/>
<feature type="transmembrane region" description="Helical" evidence="6">
    <location>
        <begin position="307"/>
        <end position="327"/>
    </location>
</feature>
<dbReference type="PANTHER" id="PTHR11040">
    <property type="entry name" value="ZINC/IRON TRANSPORTER"/>
    <property type="match status" value="1"/>
</dbReference>
<reference evidence="7 8" key="1">
    <citation type="submission" date="2024-01" db="EMBL/GenBank/DDBJ databases">
        <title>A draft genome for a cacao thread blight-causing isolate of Paramarasmius palmivorus.</title>
        <authorList>
            <person name="Baruah I.K."/>
            <person name="Bukari Y."/>
            <person name="Amoako-Attah I."/>
            <person name="Meinhardt L.W."/>
            <person name="Bailey B.A."/>
            <person name="Cohen S.P."/>
        </authorList>
    </citation>
    <scope>NUCLEOTIDE SEQUENCE [LARGE SCALE GENOMIC DNA]</scope>
    <source>
        <strain evidence="7 8">GH-12</strain>
    </source>
</reference>
<feature type="transmembrane region" description="Helical" evidence="6">
    <location>
        <begin position="339"/>
        <end position="359"/>
    </location>
</feature>
<evidence type="ECO:0000256" key="6">
    <source>
        <dbReference type="SAM" id="Phobius"/>
    </source>
</evidence>
<comment type="subcellular location">
    <subcellularLocation>
        <location evidence="1">Membrane</location>
        <topology evidence="1">Multi-pass membrane protein</topology>
    </subcellularLocation>
</comment>
<evidence type="ECO:0000313" key="7">
    <source>
        <dbReference type="EMBL" id="KAK7036802.1"/>
    </source>
</evidence>
<dbReference type="Proteomes" id="UP001383192">
    <property type="component" value="Unassembled WGS sequence"/>
</dbReference>
<protein>
    <submittedName>
        <fullName evidence="7">Uncharacterized protein</fullName>
    </submittedName>
</protein>
<evidence type="ECO:0000313" key="8">
    <source>
        <dbReference type="Proteomes" id="UP001383192"/>
    </source>
</evidence>
<proteinExistence type="predicted"/>